<dbReference type="PANTHER" id="PTHR22953">
    <property type="entry name" value="ACID PHOSPHATASE RELATED"/>
    <property type="match status" value="1"/>
</dbReference>
<evidence type="ECO:0000313" key="9">
    <source>
        <dbReference type="EMBL" id="PRW33077.1"/>
    </source>
</evidence>
<evidence type="ECO:0000259" key="8">
    <source>
        <dbReference type="Pfam" id="PF16656"/>
    </source>
</evidence>
<dbReference type="Pfam" id="PF16656">
    <property type="entry name" value="Pur_ac_phosph_N"/>
    <property type="match status" value="1"/>
</dbReference>
<dbReference type="CDD" id="cd00839">
    <property type="entry name" value="MPP_PAPs"/>
    <property type="match status" value="1"/>
</dbReference>
<dbReference type="AlphaFoldDB" id="A0A2P6TG45"/>
<evidence type="ECO:0000256" key="4">
    <source>
        <dbReference type="ARBA" id="ARBA00023180"/>
    </source>
</evidence>
<evidence type="ECO:0000256" key="5">
    <source>
        <dbReference type="RuleBase" id="RU361203"/>
    </source>
</evidence>
<dbReference type="InterPro" id="IPR029052">
    <property type="entry name" value="Metallo-depent_PP-like"/>
</dbReference>
<comment type="catalytic activity">
    <reaction evidence="5">
        <text>a phosphate monoester + H2O = an alcohol + phosphate</text>
        <dbReference type="Rhea" id="RHEA:15017"/>
        <dbReference type="ChEBI" id="CHEBI:15377"/>
        <dbReference type="ChEBI" id="CHEBI:30879"/>
        <dbReference type="ChEBI" id="CHEBI:43474"/>
        <dbReference type="ChEBI" id="CHEBI:67140"/>
        <dbReference type="EC" id="3.1.3.2"/>
    </reaction>
</comment>
<dbReference type="SUPFAM" id="SSF49363">
    <property type="entry name" value="Purple acid phosphatase, N-terminal domain"/>
    <property type="match status" value="1"/>
</dbReference>
<dbReference type="InterPro" id="IPR025733">
    <property type="entry name" value="PAPs_C"/>
</dbReference>
<dbReference type="EC" id="3.1.3.2" evidence="5"/>
<feature type="chain" id="PRO_5015021239" description="Purple acid phosphatase" evidence="5">
    <location>
        <begin position="20"/>
        <end position="602"/>
    </location>
</feature>
<keyword evidence="2 5" id="KW-0732">Signal</keyword>
<feature type="signal peptide" evidence="5">
    <location>
        <begin position="1"/>
        <end position="19"/>
    </location>
</feature>
<dbReference type="OrthoDB" id="407721at2759"/>
<evidence type="ECO:0000313" key="10">
    <source>
        <dbReference type="Proteomes" id="UP000239899"/>
    </source>
</evidence>
<keyword evidence="10" id="KW-1185">Reference proteome</keyword>
<dbReference type="Proteomes" id="UP000239899">
    <property type="component" value="Unassembled WGS sequence"/>
</dbReference>
<reference evidence="9 10" key="1">
    <citation type="journal article" date="2018" name="Plant J.">
        <title>Genome sequences of Chlorella sorokiniana UTEX 1602 and Micractinium conductrix SAG 241.80: implications to maltose excretion by a green alga.</title>
        <authorList>
            <person name="Arriola M.B."/>
            <person name="Velmurugan N."/>
            <person name="Zhang Y."/>
            <person name="Plunkett M.H."/>
            <person name="Hondzo H."/>
            <person name="Barney B.M."/>
        </authorList>
    </citation>
    <scope>NUCLEOTIDE SEQUENCE [LARGE SCALE GENOMIC DNA]</scope>
    <source>
        <strain evidence="10">UTEX 1602</strain>
    </source>
</reference>
<dbReference type="Gene3D" id="3.60.21.10">
    <property type="match status" value="2"/>
</dbReference>
<proteinExistence type="inferred from homology"/>
<feature type="domain" description="Purple acid phosphatase C-terminal" evidence="7">
    <location>
        <begin position="501"/>
        <end position="536"/>
    </location>
</feature>
<keyword evidence="3 5" id="KW-0378">Hydrolase</keyword>
<sequence>MGAGRAAFGLLVLLPAALAAVTLVPEEQPQQSFPYSLPPGQNATNDLSLDEPPLARTVSGFEPEGINLILWGPTSMLVSWSNGEPLIGNNTDPPLPYNTTAVRSVVRWGTEPGKLNKETEQDHRVVYEYVYGPEQGDTTYQSPILHHVLLRDLKPGATIYYSVGDEEHGWSEEASFKVPGGYPIRVGVVGDLGETANSTQTVAGLIDAQPDVIVNVGDYTYANDHASDNPSDAKTNGGDIGSYQPRWDAWARMTQPLFSRVPFVGTGGNHEIELLLTNDNATNTAVNARYPMPQDPESEELMTGPNFGVYYLDYLNATPSTPTHFKNESDFVPQSGYFSVNLPGVHIISLHSYLPWGEQSQQYRWLKKDLAAVDRKATPFVIVYFHASIYHSYVQQYMQANTFRTVMEPLFVEHGVDLVFAGHVHSYERTYPVVNYTRDDCGPVYVTIGDGGNLEGLSQQFIDEPPAPKYCNETSKYAVPDTQPIDRPDAVITLQDGEFCPTAQPDWSAFREASFGFGVLDILNETHATWEWKRNAGLGGGQVDNVTLVRVPEGTCGPVASAPAPSPRASPASSAARWTALPGWLLLASLLALPAAWLLRAE</sequence>
<dbReference type="Gene3D" id="2.60.40.380">
    <property type="entry name" value="Purple acid phosphatase-like, N-terminal"/>
    <property type="match status" value="1"/>
</dbReference>
<dbReference type="Pfam" id="PF14008">
    <property type="entry name" value="Metallophos_C"/>
    <property type="match status" value="1"/>
</dbReference>
<evidence type="ECO:0000259" key="7">
    <source>
        <dbReference type="Pfam" id="PF14008"/>
    </source>
</evidence>
<gene>
    <name evidence="9" type="ORF">C2E21_8026</name>
</gene>
<dbReference type="SUPFAM" id="SSF56300">
    <property type="entry name" value="Metallo-dependent phosphatases"/>
    <property type="match status" value="1"/>
</dbReference>
<dbReference type="PANTHER" id="PTHR22953:SF153">
    <property type="entry name" value="PURPLE ACID PHOSPHATASE"/>
    <property type="match status" value="1"/>
</dbReference>
<evidence type="ECO:0000256" key="2">
    <source>
        <dbReference type="ARBA" id="ARBA00022729"/>
    </source>
</evidence>
<protein>
    <recommendedName>
        <fullName evidence="5">Purple acid phosphatase</fullName>
        <ecNumber evidence="5">3.1.3.2</ecNumber>
    </recommendedName>
</protein>
<dbReference type="InterPro" id="IPR004843">
    <property type="entry name" value="Calcineurin-like_PHP"/>
</dbReference>
<dbReference type="InterPro" id="IPR041792">
    <property type="entry name" value="MPP_PAP"/>
</dbReference>
<accession>A0A2P6TG45</accession>
<comment type="caution">
    <text evidence="9">The sequence shown here is derived from an EMBL/GenBank/DDBJ whole genome shotgun (WGS) entry which is preliminary data.</text>
</comment>
<dbReference type="EMBL" id="LHPG02000018">
    <property type="protein sequence ID" value="PRW33077.1"/>
    <property type="molecule type" value="Genomic_DNA"/>
</dbReference>
<feature type="domain" description="Calcineurin-like phosphoesterase" evidence="6">
    <location>
        <begin position="184"/>
        <end position="427"/>
    </location>
</feature>
<comment type="similarity">
    <text evidence="1 5">Belongs to the metallophosphoesterase superfamily. Purple acid phosphatase family.</text>
</comment>
<name>A0A2P6TG45_CHLSO</name>
<dbReference type="Pfam" id="PF00149">
    <property type="entry name" value="Metallophos"/>
    <property type="match status" value="1"/>
</dbReference>
<dbReference type="InterPro" id="IPR008963">
    <property type="entry name" value="Purple_acid_Pase-like_N"/>
</dbReference>
<evidence type="ECO:0000256" key="1">
    <source>
        <dbReference type="ARBA" id="ARBA00008723"/>
    </source>
</evidence>
<dbReference type="InterPro" id="IPR015914">
    <property type="entry name" value="PAPs_N"/>
</dbReference>
<evidence type="ECO:0000256" key="3">
    <source>
        <dbReference type="ARBA" id="ARBA00022801"/>
    </source>
</evidence>
<feature type="domain" description="Purple acid phosphatase N-terminal" evidence="8">
    <location>
        <begin position="63"/>
        <end position="177"/>
    </location>
</feature>
<dbReference type="STRING" id="3076.A0A2P6TG45"/>
<dbReference type="GO" id="GO:0003993">
    <property type="term" value="F:acid phosphatase activity"/>
    <property type="evidence" value="ECO:0007669"/>
    <property type="project" value="UniProtKB-EC"/>
</dbReference>
<dbReference type="GO" id="GO:0046872">
    <property type="term" value="F:metal ion binding"/>
    <property type="evidence" value="ECO:0007669"/>
    <property type="project" value="InterPro"/>
</dbReference>
<evidence type="ECO:0000259" key="6">
    <source>
        <dbReference type="Pfam" id="PF00149"/>
    </source>
</evidence>
<keyword evidence="4" id="KW-0325">Glycoprotein</keyword>
<organism evidence="9 10">
    <name type="scientific">Chlorella sorokiniana</name>
    <name type="common">Freshwater green alga</name>
    <dbReference type="NCBI Taxonomy" id="3076"/>
    <lineage>
        <taxon>Eukaryota</taxon>
        <taxon>Viridiplantae</taxon>
        <taxon>Chlorophyta</taxon>
        <taxon>core chlorophytes</taxon>
        <taxon>Trebouxiophyceae</taxon>
        <taxon>Chlorellales</taxon>
        <taxon>Chlorellaceae</taxon>
        <taxon>Chlorella clade</taxon>
        <taxon>Chlorella</taxon>
    </lineage>
</organism>
<dbReference type="InterPro" id="IPR039331">
    <property type="entry name" value="PAPs-like"/>
</dbReference>